<dbReference type="Gene3D" id="1.10.1220.10">
    <property type="entry name" value="Met repressor-like"/>
    <property type="match status" value="1"/>
</dbReference>
<evidence type="ECO:0000313" key="2">
    <source>
        <dbReference type="Proteomes" id="UP000192491"/>
    </source>
</evidence>
<gene>
    <name evidence="1" type="ORF">BWK73_39395</name>
</gene>
<dbReference type="SUPFAM" id="SSF47598">
    <property type="entry name" value="Ribbon-helix-helix"/>
    <property type="match status" value="1"/>
</dbReference>
<sequence length="83" mass="9226">MKTRIANKLTLRLPQSLHEKIKELAKADGVSINQFLVTAAAEKMSALLTKNYLAQEAAQASRADFLKVMRAVPDVEPEAFDRL</sequence>
<dbReference type="NCBIfam" id="NF041551">
    <property type="entry name" value="YlcI_YnfO_N"/>
    <property type="match status" value="1"/>
</dbReference>
<dbReference type="InterPro" id="IPR008651">
    <property type="entry name" value="Uncharacterised_HicB"/>
</dbReference>
<protein>
    <submittedName>
        <fullName evidence="1">CopG family transcriptional regulator</fullName>
    </submittedName>
</protein>
<dbReference type="Proteomes" id="UP000192491">
    <property type="component" value="Unassembled WGS sequence"/>
</dbReference>
<dbReference type="InterPro" id="IPR013321">
    <property type="entry name" value="Arc_rbn_hlx_hlx"/>
</dbReference>
<dbReference type="InterPro" id="IPR010985">
    <property type="entry name" value="Ribbon_hlx_hlx"/>
</dbReference>
<evidence type="ECO:0000313" key="1">
    <source>
        <dbReference type="EMBL" id="OQX03473.1"/>
    </source>
</evidence>
<organism evidence="1 2">
    <name type="scientific">Thiothrix lacustris</name>
    <dbReference type="NCBI Taxonomy" id="525917"/>
    <lineage>
        <taxon>Bacteria</taxon>
        <taxon>Pseudomonadati</taxon>
        <taxon>Pseudomonadota</taxon>
        <taxon>Gammaproteobacteria</taxon>
        <taxon>Thiotrichales</taxon>
        <taxon>Thiotrichaceae</taxon>
        <taxon>Thiothrix</taxon>
    </lineage>
</organism>
<dbReference type="Pfam" id="PF05534">
    <property type="entry name" value="HicB"/>
    <property type="match status" value="1"/>
</dbReference>
<accession>A0A1Y1QDV4</accession>
<dbReference type="EMBL" id="MTEJ01000404">
    <property type="protein sequence ID" value="OQX03473.1"/>
    <property type="molecule type" value="Genomic_DNA"/>
</dbReference>
<proteinExistence type="predicted"/>
<dbReference type="GO" id="GO:0006355">
    <property type="term" value="P:regulation of DNA-templated transcription"/>
    <property type="evidence" value="ECO:0007669"/>
    <property type="project" value="InterPro"/>
</dbReference>
<name>A0A1Y1QDV4_9GAMM</name>
<dbReference type="AlphaFoldDB" id="A0A1Y1QDV4"/>
<comment type="caution">
    <text evidence="1">The sequence shown here is derived from an EMBL/GenBank/DDBJ whole genome shotgun (WGS) entry which is preliminary data.</text>
</comment>
<reference evidence="1 2" key="1">
    <citation type="submission" date="2017-01" db="EMBL/GenBank/DDBJ databases">
        <title>Novel large sulfur bacteria in the metagenomes of groundwater-fed chemosynthetic microbial mats in the Lake Huron basin.</title>
        <authorList>
            <person name="Sharrar A.M."/>
            <person name="Flood B.E."/>
            <person name="Bailey J.V."/>
            <person name="Jones D.S."/>
            <person name="Biddanda B."/>
            <person name="Ruberg S.A."/>
            <person name="Marcus D.N."/>
            <person name="Dick G.J."/>
        </authorList>
    </citation>
    <scope>NUCLEOTIDE SEQUENCE [LARGE SCALE GENOMIC DNA]</scope>
    <source>
        <strain evidence="1">A8</strain>
    </source>
</reference>